<dbReference type="PANTHER" id="PTHR33173">
    <property type="match status" value="1"/>
</dbReference>
<sequence>MESKKKYGFRYRDDVLNTFCMLAFLTGGRRFYEMQIENFSGVFPSVRTIQKHLKKYDFSVLEGTLNVIGLKQFLILNNLPLTVCICEDATAILGRREYDSGTNSVMGFSLPMEPNRLRNANLAKVKTAEDIIHLFETLPRASFVVVVMAQPLADVPGLRICSFASDNRFTTEDVKARKATIAAALEAEGIVMLSFSADGDARELKMERQDLELGKKPPKRCSTEDAFMYSLKKLWPFWAANRICRGISNQDTIHEAAKMRARILRAEKFLAIGNKIASVAHLKSLLQMFGKDVHLLKPEDLNAKDKMNYASYSEGTQFYLKLMHFVTSSYLDKQLDPEERIYRIWFVVFSFRLWRYWICCDKMYTLSENFVTLNCYLSAEINAHCLVLVFLELTDRPEDIKPWHISSQPAESYFRSARSLSSSGSTQVNFTARDCFVTRFARVDAHIALTAKGVKDDLNFPRFTRAFEDTQSHPRFTIEILNALTHTLPISQTHLGLRAKGKDKFDFPKDLSQQLNPTNAKKKKIVPSIAGPHPRNLYDCTLLDESDDCEATEATTESPSTIPSVLSTLPSEEEVLEESLGKVNNASFKTDFSDAHTSNLEETWYALVTDNAGNTRAVLKQTITWLLENSVTTRSSKRLIRVKQPASTPDLRHLHVTTVEKAAIQQGDWCVFETIERDDYLLGRIEVLTHVNGRTNESDHEQLQKFTRYCWKSWSWKLFQTIYITTTTTHNAIHTRNWLAQHSQLIALDWPTKGADMNPIENVWGYLVCKLTNSRTAEGMPFHARDSNNANQLFDLVSYEWGKLMTDEAYLPNLIERVPIRLQSVIVAQGGWTRF</sequence>
<reference evidence="1 2" key="1">
    <citation type="submission" date="2016-03" db="EMBL/GenBank/DDBJ databases">
        <title>EvidentialGene: Evidence-directed Construction of Genes on Genomes.</title>
        <authorList>
            <person name="Gilbert D.G."/>
            <person name="Choi J.-H."/>
            <person name="Mockaitis K."/>
            <person name="Colbourne J."/>
            <person name="Pfrender M."/>
        </authorList>
    </citation>
    <scope>NUCLEOTIDE SEQUENCE [LARGE SCALE GENOMIC DNA]</scope>
    <source>
        <strain evidence="1 2">Xinb3</strain>
        <tissue evidence="1">Complete organism</tissue>
    </source>
</reference>
<comment type="caution">
    <text evidence="1">The sequence shown here is derived from an EMBL/GenBank/DDBJ whole genome shotgun (WGS) entry which is preliminary data.</text>
</comment>
<dbReference type="STRING" id="35525.A0A164NSP4"/>
<dbReference type="PANTHER" id="PTHR33173:SF2">
    <property type="entry name" value="MYND-TYPE DOMAIN-CONTAINING PROTEIN"/>
    <property type="match status" value="1"/>
</dbReference>
<evidence type="ECO:0000313" key="2">
    <source>
        <dbReference type="Proteomes" id="UP000076858"/>
    </source>
</evidence>
<proteinExistence type="predicted"/>
<keyword evidence="2" id="KW-1185">Reference proteome</keyword>
<dbReference type="AlphaFoldDB" id="A0A164NSP4"/>
<dbReference type="GO" id="GO:0003676">
    <property type="term" value="F:nucleic acid binding"/>
    <property type="evidence" value="ECO:0007669"/>
    <property type="project" value="InterPro"/>
</dbReference>
<dbReference type="Gene3D" id="3.30.420.10">
    <property type="entry name" value="Ribonuclease H-like superfamily/Ribonuclease H"/>
    <property type="match status" value="1"/>
</dbReference>
<name>A0A164NSP4_9CRUS</name>
<dbReference type="Proteomes" id="UP000076858">
    <property type="component" value="Unassembled WGS sequence"/>
</dbReference>
<dbReference type="OrthoDB" id="6367375at2759"/>
<dbReference type="EMBL" id="LRGB01002829">
    <property type="protein sequence ID" value="KZS06203.1"/>
    <property type="molecule type" value="Genomic_DNA"/>
</dbReference>
<protein>
    <submittedName>
        <fullName evidence="1">Uncharacterized protein</fullName>
    </submittedName>
</protein>
<dbReference type="InterPro" id="IPR036397">
    <property type="entry name" value="RNaseH_sf"/>
</dbReference>
<gene>
    <name evidence="1" type="ORF">APZ42_030392</name>
</gene>
<accession>A0A164NSP4</accession>
<organism evidence="1 2">
    <name type="scientific">Daphnia magna</name>
    <dbReference type="NCBI Taxonomy" id="35525"/>
    <lineage>
        <taxon>Eukaryota</taxon>
        <taxon>Metazoa</taxon>
        <taxon>Ecdysozoa</taxon>
        <taxon>Arthropoda</taxon>
        <taxon>Crustacea</taxon>
        <taxon>Branchiopoda</taxon>
        <taxon>Diplostraca</taxon>
        <taxon>Cladocera</taxon>
        <taxon>Anomopoda</taxon>
        <taxon>Daphniidae</taxon>
        <taxon>Daphnia</taxon>
    </lineage>
</organism>
<evidence type="ECO:0000313" key="1">
    <source>
        <dbReference type="EMBL" id="KZS06203.1"/>
    </source>
</evidence>